<evidence type="ECO:0000256" key="3">
    <source>
        <dbReference type="ARBA" id="ARBA00022801"/>
    </source>
</evidence>
<accession>A0A1H8TK99</accession>
<evidence type="ECO:0000256" key="4">
    <source>
        <dbReference type="ARBA" id="ARBA00022833"/>
    </source>
</evidence>
<keyword evidence="7" id="KW-1185">Reference proteome</keyword>
<dbReference type="Gene3D" id="3.40.50.10310">
    <property type="entry name" value="Creatininase"/>
    <property type="match status" value="1"/>
</dbReference>
<dbReference type="InterPro" id="IPR003785">
    <property type="entry name" value="Creatininase/forma_Hydrolase"/>
</dbReference>
<dbReference type="PANTHER" id="PTHR35005:SF1">
    <property type="entry name" value="2-AMINO-5-FORMYLAMINO-6-RIBOSYLAMINOPYRIMIDIN-4(3H)-ONE 5'-MONOPHOSPHATE DEFORMYLASE"/>
    <property type="match status" value="1"/>
</dbReference>
<evidence type="ECO:0000256" key="2">
    <source>
        <dbReference type="ARBA" id="ARBA00022723"/>
    </source>
</evidence>
<reference evidence="6 7" key="1">
    <citation type="submission" date="2016-10" db="EMBL/GenBank/DDBJ databases">
        <authorList>
            <person name="de Groot N.N."/>
        </authorList>
    </citation>
    <scope>NUCLEOTIDE SEQUENCE [LARGE SCALE GENOMIC DNA]</scope>
    <source>
        <strain evidence="6 7">CGMCC 1.6291</strain>
    </source>
</reference>
<dbReference type="OrthoDB" id="9801445at2"/>
<evidence type="ECO:0000313" key="6">
    <source>
        <dbReference type="EMBL" id="SEO91003.1"/>
    </source>
</evidence>
<sequence>MNHTVRYWQSLTTPEIRDAVAADPVAILPLAAVEQHGPHLPLETDRIIGDGLIGEAFRQLPGTFPAWVLPAITVGASSEHGAFPGTLSLDAETLIQVICAHGRAVAASGVRRLVLSNSHGGNRAAMDVAALRLRQECGLLVVKASYFRFPQPEPSALDAHELRHGLHGGTLETAMMLHLAPDAVRREHLFHAVSLGEALERDCRYLGPEGAGAFAWLAEDLNLAGVTGDASRADADTGARLVAHFGGVLATLIQETRGFPLDALGGETLR</sequence>
<evidence type="ECO:0000256" key="5">
    <source>
        <dbReference type="ARBA" id="ARBA00024029"/>
    </source>
</evidence>
<dbReference type="Proteomes" id="UP000199657">
    <property type="component" value="Unassembled WGS sequence"/>
</dbReference>
<dbReference type="InterPro" id="IPR024087">
    <property type="entry name" value="Creatininase-like_sf"/>
</dbReference>
<protein>
    <submittedName>
        <fullName evidence="6">Creatinine amidohydrolase</fullName>
    </submittedName>
</protein>
<dbReference type="PANTHER" id="PTHR35005">
    <property type="entry name" value="3-DEHYDRO-SCYLLO-INOSOSE HYDROLASE"/>
    <property type="match status" value="1"/>
</dbReference>
<organism evidence="6 7">
    <name type="scientific">Aquisalimonas asiatica</name>
    <dbReference type="NCBI Taxonomy" id="406100"/>
    <lineage>
        <taxon>Bacteria</taxon>
        <taxon>Pseudomonadati</taxon>
        <taxon>Pseudomonadota</taxon>
        <taxon>Gammaproteobacteria</taxon>
        <taxon>Chromatiales</taxon>
        <taxon>Ectothiorhodospiraceae</taxon>
        <taxon>Aquisalimonas</taxon>
    </lineage>
</organism>
<name>A0A1H8TK99_9GAMM</name>
<dbReference type="GO" id="GO:0046872">
    <property type="term" value="F:metal ion binding"/>
    <property type="evidence" value="ECO:0007669"/>
    <property type="project" value="UniProtKB-KW"/>
</dbReference>
<comment type="similarity">
    <text evidence="5">Belongs to the creatininase superfamily.</text>
</comment>
<dbReference type="SUPFAM" id="SSF102215">
    <property type="entry name" value="Creatininase"/>
    <property type="match status" value="1"/>
</dbReference>
<dbReference type="GO" id="GO:0009231">
    <property type="term" value="P:riboflavin biosynthetic process"/>
    <property type="evidence" value="ECO:0007669"/>
    <property type="project" value="TreeGrafter"/>
</dbReference>
<dbReference type="Pfam" id="PF02633">
    <property type="entry name" value="Creatininase"/>
    <property type="match status" value="1"/>
</dbReference>
<dbReference type="STRING" id="406100.SAMN04488052_104240"/>
<dbReference type="GO" id="GO:0016811">
    <property type="term" value="F:hydrolase activity, acting on carbon-nitrogen (but not peptide) bonds, in linear amides"/>
    <property type="evidence" value="ECO:0007669"/>
    <property type="project" value="TreeGrafter"/>
</dbReference>
<dbReference type="EMBL" id="FOEG01000004">
    <property type="protein sequence ID" value="SEO91003.1"/>
    <property type="molecule type" value="Genomic_DNA"/>
</dbReference>
<keyword evidence="4" id="KW-0862">Zinc</keyword>
<dbReference type="RefSeq" id="WP_091643598.1">
    <property type="nucleotide sequence ID" value="NZ_FOEG01000004.1"/>
</dbReference>
<evidence type="ECO:0000256" key="1">
    <source>
        <dbReference type="ARBA" id="ARBA00001947"/>
    </source>
</evidence>
<dbReference type="AlphaFoldDB" id="A0A1H8TK99"/>
<proteinExistence type="inferred from homology"/>
<gene>
    <name evidence="6" type="ORF">SAMN04488052_104240</name>
</gene>
<comment type="cofactor">
    <cofactor evidence="1">
        <name>Zn(2+)</name>
        <dbReference type="ChEBI" id="CHEBI:29105"/>
    </cofactor>
</comment>
<evidence type="ECO:0000313" key="7">
    <source>
        <dbReference type="Proteomes" id="UP000199657"/>
    </source>
</evidence>
<keyword evidence="2" id="KW-0479">Metal-binding</keyword>
<keyword evidence="3 6" id="KW-0378">Hydrolase</keyword>